<dbReference type="GO" id="GO:0060326">
    <property type="term" value="P:cell chemotaxis"/>
    <property type="evidence" value="ECO:0007669"/>
    <property type="project" value="TreeGrafter"/>
</dbReference>
<name>A0A8C9R2Z1_SCLFO</name>
<evidence type="ECO:0000256" key="7">
    <source>
        <dbReference type="ARBA" id="ARBA00023170"/>
    </source>
</evidence>
<feature type="transmembrane region" description="Helical" evidence="10">
    <location>
        <begin position="207"/>
        <end position="229"/>
    </location>
</feature>
<evidence type="ECO:0000256" key="6">
    <source>
        <dbReference type="ARBA" id="ARBA00023136"/>
    </source>
</evidence>
<feature type="domain" description="G-protein coupled receptors family 1 profile" evidence="11">
    <location>
        <begin position="57"/>
        <end position="303"/>
    </location>
</feature>
<feature type="transmembrane region" description="Helical" evidence="10">
    <location>
        <begin position="78"/>
        <end position="97"/>
    </location>
</feature>
<evidence type="ECO:0000256" key="1">
    <source>
        <dbReference type="ARBA" id="ARBA00004651"/>
    </source>
</evidence>
<keyword evidence="4 10" id="KW-1133">Transmembrane helix</keyword>
<keyword evidence="2" id="KW-1003">Cell membrane</keyword>
<protein>
    <submittedName>
        <fullName evidence="12">C-C motif chemokine receptor 8</fullName>
    </submittedName>
</protein>
<keyword evidence="8 9" id="KW-0807">Transducer</keyword>
<sequence>MAEEQNFTDIIMNTSETVTEDYYFEYPTTCSMDVSSTMGSALKPILLSIVFVLGLTGNSMVLWILIVFIKLKNVSDICLLNLAVSDLMVTLSLPIYAYQSAGHEFVSTILCKTITCIYQVGFYSGVFFVTLMGIDRYLAIVHAVATMRVRTMRNGMAVSIVIWLVAFCSALPEVIFSGTNDEEGSFNCAPNYPGKTWKLFRNFRENIVGLFISLPIMMFCYISILVVLMRSRNSKKQRAMRLILTIALLFGVFWVPYNVVVFLESLQQLNIGNTCENSVRITFAISATETVVLAHCCINPIIYAFVGEKFRKSLKIMFSKVPICGYLCKQQPIHAKNSENETTNTSV</sequence>
<proteinExistence type="inferred from homology"/>
<evidence type="ECO:0000256" key="5">
    <source>
        <dbReference type="ARBA" id="ARBA00023040"/>
    </source>
</evidence>
<dbReference type="FunFam" id="1.20.1070.10:FF:000026">
    <property type="entry name" value="C-C chemokine receptor type 5"/>
    <property type="match status" value="1"/>
</dbReference>
<dbReference type="GO" id="GO:0006955">
    <property type="term" value="P:immune response"/>
    <property type="evidence" value="ECO:0007669"/>
    <property type="project" value="TreeGrafter"/>
</dbReference>
<evidence type="ECO:0000256" key="4">
    <source>
        <dbReference type="ARBA" id="ARBA00022989"/>
    </source>
</evidence>
<accession>A0A8C9R2Z1</accession>
<dbReference type="CDD" id="cd14984">
    <property type="entry name" value="7tmA_Chemokine_R"/>
    <property type="match status" value="1"/>
</dbReference>
<dbReference type="PANTHER" id="PTHR10489:SF944">
    <property type="entry name" value="C-C CHEMOKINE RECEPTOR TYPE 8-LIKE"/>
    <property type="match status" value="1"/>
</dbReference>
<feature type="transmembrane region" description="Helical" evidence="10">
    <location>
        <begin position="117"/>
        <end position="134"/>
    </location>
</feature>
<dbReference type="Pfam" id="PF00001">
    <property type="entry name" value="7tm_1"/>
    <property type="match status" value="1"/>
</dbReference>
<feature type="transmembrane region" description="Helical" evidence="10">
    <location>
        <begin position="45"/>
        <end position="66"/>
    </location>
</feature>
<feature type="transmembrane region" description="Helical" evidence="10">
    <location>
        <begin position="283"/>
        <end position="306"/>
    </location>
</feature>
<dbReference type="InterPro" id="IPR017452">
    <property type="entry name" value="GPCR_Rhodpsn_7TM"/>
</dbReference>
<dbReference type="PROSITE" id="PS50262">
    <property type="entry name" value="G_PROTEIN_RECEP_F1_2"/>
    <property type="match status" value="1"/>
</dbReference>
<feature type="transmembrane region" description="Helical" evidence="10">
    <location>
        <begin position="155"/>
        <end position="176"/>
    </location>
</feature>
<evidence type="ECO:0000256" key="3">
    <source>
        <dbReference type="ARBA" id="ARBA00022692"/>
    </source>
</evidence>
<dbReference type="SUPFAM" id="SSF81321">
    <property type="entry name" value="Family A G protein-coupled receptor-like"/>
    <property type="match status" value="1"/>
</dbReference>
<feature type="transmembrane region" description="Helical" evidence="10">
    <location>
        <begin position="241"/>
        <end position="263"/>
    </location>
</feature>
<dbReference type="InterPro" id="IPR000276">
    <property type="entry name" value="GPCR_Rhodpsn"/>
</dbReference>
<evidence type="ECO:0000256" key="9">
    <source>
        <dbReference type="RuleBase" id="RU000688"/>
    </source>
</evidence>
<keyword evidence="3 9" id="KW-0812">Transmembrane</keyword>
<evidence type="ECO:0000313" key="13">
    <source>
        <dbReference type="Proteomes" id="UP000694397"/>
    </source>
</evidence>
<reference evidence="12" key="2">
    <citation type="submission" date="2025-08" db="UniProtKB">
        <authorList>
            <consortium name="Ensembl"/>
        </authorList>
    </citation>
    <scope>IDENTIFICATION</scope>
</reference>
<dbReference type="AlphaFoldDB" id="A0A8C9R2Z1"/>
<evidence type="ECO:0000256" key="10">
    <source>
        <dbReference type="SAM" id="Phobius"/>
    </source>
</evidence>
<evidence type="ECO:0000259" key="11">
    <source>
        <dbReference type="PROSITE" id="PS50262"/>
    </source>
</evidence>
<reference evidence="12" key="3">
    <citation type="submission" date="2025-09" db="UniProtKB">
        <authorList>
            <consortium name="Ensembl"/>
        </authorList>
    </citation>
    <scope>IDENTIFICATION</scope>
</reference>
<reference evidence="12 13" key="1">
    <citation type="submission" date="2019-04" db="EMBL/GenBank/DDBJ databases">
        <authorList>
            <consortium name="Wellcome Sanger Institute Data Sharing"/>
        </authorList>
    </citation>
    <scope>NUCLEOTIDE SEQUENCE [LARGE SCALE GENOMIC DNA]</scope>
</reference>
<keyword evidence="13" id="KW-1185">Reference proteome</keyword>
<evidence type="ECO:0000256" key="8">
    <source>
        <dbReference type="ARBA" id="ARBA00023224"/>
    </source>
</evidence>
<keyword evidence="7 9" id="KW-0675">Receptor</keyword>
<comment type="subcellular location">
    <subcellularLocation>
        <location evidence="1">Cell membrane</location>
        <topology evidence="1">Multi-pass membrane protein</topology>
    </subcellularLocation>
</comment>
<dbReference type="OrthoDB" id="5981253at2759"/>
<dbReference type="PANTHER" id="PTHR10489">
    <property type="entry name" value="CELL ADHESION MOLECULE"/>
    <property type="match status" value="1"/>
</dbReference>
<dbReference type="GO" id="GO:0019957">
    <property type="term" value="F:C-C chemokine binding"/>
    <property type="evidence" value="ECO:0007669"/>
    <property type="project" value="TreeGrafter"/>
</dbReference>
<dbReference type="Ensembl" id="ENSSFOT00015004021.2">
    <property type="protein sequence ID" value="ENSSFOP00015003957.1"/>
    <property type="gene ID" value="ENSSFOG00015002606.2"/>
</dbReference>
<dbReference type="GeneTree" id="ENSGT01020000230359"/>
<dbReference type="Proteomes" id="UP000694397">
    <property type="component" value="Chromosome 18"/>
</dbReference>
<dbReference type="PROSITE" id="PS00237">
    <property type="entry name" value="G_PROTEIN_RECEP_F1_1"/>
    <property type="match status" value="1"/>
</dbReference>
<evidence type="ECO:0000256" key="2">
    <source>
        <dbReference type="ARBA" id="ARBA00022475"/>
    </source>
</evidence>
<keyword evidence="6 10" id="KW-0472">Membrane</keyword>
<gene>
    <name evidence="12" type="primary">CCR8</name>
    <name evidence="12" type="synonym">si:cabz01093077.1</name>
</gene>
<dbReference type="PRINTS" id="PR00657">
    <property type="entry name" value="CCCHEMOKINER"/>
</dbReference>
<dbReference type="InterPro" id="IPR050119">
    <property type="entry name" value="CCR1-9-like"/>
</dbReference>
<dbReference type="GO" id="GO:0007204">
    <property type="term" value="P:positive regulation of cytosolic calcium ion concentration"/>
    <property type="evidence" value="ECO:0007669"/>
    <property type="project" value="TreeGrafter"/>
</dbReference>
<dbReference type="PRINTS" id="PR00237">
    <property type="entry name" value="GPCRRHODOPSN"/>
</dbReference>
<dbReference type="GO" id="GO:0009897">
    <property type="term" value="C:external side of plasma membrane"/>
    <property type="evidence" value="ECO:0007669"/>
    <property type="project" value="TreeGrafter"/>
</dbReference>
<dbReference type="Gene3D" id="1.20.1070.10">
    <property type="entry name" value="Rhodopsin 7-helix transmembrane proteins"/>
    <property type="match status" value="1"/>
</dbReference>
<dbReference type="InterPro" id="IPR000355">
    <property type="entry name" value="Chemokine_rcpt"/>
</dbReference>
<dbReference type="KEGG" id="sfm:108940619"/>
<keyword evidence="5 9" id="KW-0297">G-protein coupled receptor</keyword>
<evidence type="ECO:0000313" key="12">
    <source>
        <dbReference type="Ensembl" id="ENSSFOP00015003957.1"/>
    </source>
</evidence>
<comment type="similarity">
    <text evidence="9">Belongs to the G-protein coupled receptor 1 family.</text>
</comment>
<organism evidence="12 13">
    <name type="scientific">Scleropages formosus</name>
    <name type="common">Asian bonytongue</name>
    <name type="synonym">Osteoglossum formosum</name>
    <dbReference type="NCBI Taxonomy" id="113540"/>
    <lineage>
        <taxon>Eukaryota</taxon>
        <taxon>Metazoa</taxon>
        <taxon>Chordata</taxon>
        <taxon>Craniata</taxon>
        <taxon>Vertebrata</taxon>
        <taxon>Euteleostomi</taxon>
        <taxon>Actinopterygii</taxon>
        <taxon>Neopterygii</taxon>
        <taxon>Teleostei</taxon>
        <taxon>Osteoglossocephala</taxon>
        <taxon>Osteoglossomorpha</taxon>
        <taxon>Osteoglossiformes</taxon>
        <taxon>Osteoglossidae</taxon>
        <taxon>Scleropages</taxon>
    </lineage>
</organism>
<dbReference type="GO" id="GO:0016493">
    <property type="term" value="F:C-C chemokine receptor activity"/>
    <property type="evidence" value="ECO:0007669"/>
    <property type="project" value="TreeGrafter"/>
</dbReference>
<dbReference type="GO" id="GO:0019722">
    <property type="term" value="P:calcium-mediated signaling"/>
    <property type="evidence" value="ECO:0007669"/>
    <property type="project" value="TreeGrafter"/>
</dbReference>